<evidence type="ECO:0000313" key="2">
    <source>
        <dbReference type="EMBL" id="CAB3395777.1"/>
    </source>
</evidence>
<evidence type="ECO:0000313" key="3">
    <source>
        <dbReference type="Proteomes" id="UP000502196"/>
    </source>
</evidence>
<feature type="region of interest" description="Disordered" evidence="1">
    <location>
        <begin position="35"/>
        <end position="76"/>
    </location>
</feature>
<feature type="compositionally biased region" description="Gly residues" evidence="1">
    <location>
        <begin position="61"/>
        <end position="76"/>
    </location>
</feature>
<organism evidence="2 3">
    <name type="scientific">Kyrpidia spormannii</name>
    <dbReference type="NCBI Taxonomy" id="2055160"/>
    <lineage>
        <taxon>Bacteria</taxon>
        <taxon>Bacillati</taxon>
        <taxon>Bacillota</taxon>
        <taxon>Bacilli</taxon>
        <taxon>Bacillales</taxon>
        <taxon>Alicyclobacillaceae</taxon>
        <taxon>Kyrpidia</taxon>
    </lineage>
</organism>
<feature type="compositionally biased region" description="Basic and acidic residues" evidence="1">
    <location>
        <begin position="51"/>
        <end position="60"/>
    </location>
</feature>
<reference evidence="2 3" key="1">
    <citation type="submission" date="2020-04" db="EMBL/GenBank/DDBJ databases">
        <authorList>
            <person name="Hogendoorn C."/>
        </authorList>
    </citation>
    <scope>NUCLEOTIDE SEQUENCE [LARGE SCALE GENOMIC DNA]</scope>
    <source>
        <strain evidence="2">COOX1</strain>
    </source>
</reference>
<dbReference type="EMBL" id="LR792683">
    <property type="protein sequence ID" value="CAB3395777.1"/>
    <property type="molecule type" value="Genomic_DNA"/>
</dbReference>
<evidence type="ECO:0000256" key="1">
    <source>
        <dbReference type="SAM" id="MobiDB-lite"/>
    </source>
</evidence>
<sequence length="76" mass="8003">MPAWRQAGIFTPGRVKGWAPGYSLLGRRDETCYNKGRHMQSASGGLTAPGVRERRGEHGNGGRGGPPGRGASGRAQ</sequence>
<dbReference type="AlphaFoldDB" id="A0A6F9EH85"/>
<dbReference type="Proteomes" id="UP000502196">
    <property type="component" value="Chromosome"/>
</dbReference>
<name>A0A6F9EH85_9BACL</name>
<gene>
    <name evidence="2" type="ORF">COOX1_3080</name>
</gene>
<accession>A0A6F9EH85</accession>
<proteinExistence type="predicted"/>
<protein>
    <submittedName>
        <fullName evidence="2">Uncharacterized protein</fullName>
    </submittedName>
</protein>